<keyword evidence="1" id="KW-0732">Signal</keyword>
<evidence type="ECO:0000313" key="3">
    <source>
        <dbReference type="Proteomes" id="UP000275267"/>
    </source>
</evidence>
<dbReference type="STRING" id="4540.A0A3L6Q4F1"/>
<dbReference type="Proteomes" id="UP000275267">
    <property type="component" value="Unassembled WGS sequence"/>
</dbReference>
<name>A0A3L6Q4F1_PANMI</name>
<gene>
    <name evidence="2" type="ORF">C2845_PM15G24950</name>
</gene>
<comment type="caution">
    <text evidence="2">The sequence shown here is derived from an EMBL/GenBank/DDBJ whole genome shotgun (WGS) entry which is preliminary data.</text>
</comment>
<keyword evidence="3" id="KW-1185">Reference proteome</keyword>
<evidence type="ECO:0000313" key="2">
    <source>
        <dbReference type="EMBL" id="RLM73549.1"/>
    </source>
</evidence>
<feature type="signal peptide" evidence="1">
    <location>
        <begin position="1"/>
        <end position="27"/>
    </location>
</feature>
<sequence length="87" mass="9185">MAGVGRGLVAVVLAFLVLFASPAAAAAARGMARTEAQARAAYDLWLARHGKASRSSQDTVEALLRFPAKRQRGSLIAEELVDSVFSI</sequence>
<evidence type="ECO:0000256" key="1">
    <source>
        <dbReference type="SAM" id="SignalP"/>
    </source>
</evidence>
<accession>A0A3L6Q4F1</accession>
<reference evidence="3" key="1">
    <citation type="journal article" date="2019" name="Nat. Commun.">
        <title>The genome of broomcorn millet.</title>
        <authorList>
            <person name="Zou C."/>
            <person name="Miki D."/>
            <person name="Li D."/>
            <person name="Tang Q."/>
            <person name="Xiao L."/>
            <person name="Rajput S."/>
            <person name="Deng P."/>
            <person name="Jia W."/>
            <person name="Huang R."/>
            <person name="Zhang M."/>
            <person name="Sun Y."/>
            <person name="Hu J."/>
            <person name="Fu X."/>
            <person name="Schnable P.S."/>
            <person name="Li F."/>
            <person name="Zhang H."/>
            <person name="Feng B."/>
            <person name="Zhu X."/>
            <person name="Liu R."/>
            <person name="Schnable J.C."/>
            <person name="Zhu J.-K."/>
            <person name="Zhang H."/>
        </authorList>
    </citation>
    <scope>NUCLEOTIDE SEQUENCE [LARGE SCALE GENOMIC DNA]</scope>
</reference>
<protein>
    <submittedName>
        <fullName evidence="2">Uncharacterized protein</fullName>
    </submittedName>
</protein>
<proteinExistence type="predicted"/>
<dbReference type="AlphaFoldDB" id="A0A3L6Q4F1"/>
<organism evidence="2 3">
    <name type="scientific">Panicum miliaceum</name>
    <name type="common">Proso millet</name>
    <name type="synonym">Broomcorn millet</name>
    <dbReference type="NCBI Taxonomy" id="4540"/>
    <lineage>
        <taxon>Eukaryota</taxon>
        <taxon>Viridiplantae</taxon>
        <taxon>Streptophyta</taxon>
        <taxon>Embryophyta</taxon>
        <taxon>Tracheophyta</taxon>
        <taxon>Spermatophyta</taxon>
        <taxon>Magnoliopsida</taxon>
        <taxon>Liliopsida</taxon>
        <taxon>Poales</taxon>
        <taxon>Poaceae</taxon>
        <taxon>PACMAD clade</taxon>
        <taxon>Panicoideae</taxon>
        <taxon>Panicodae</taxon>
        <taxon>Paniceae</taxon>
        <taxon>Panicinae</taxon>
        <taxon>Panicum</taxon>
        <taxon>Panicum sect. Panicum</taxon>
    </lineage>
</organism>
<dbReference type="EMBL" id="PQIB02000013">
    <property type="protein sequence ID" value="RLM73549.1"/>
    <property type="molecule type" value="Genomic_DNA"/>
</dbReference>
<feature type="chain" id="PRO_5018170855" evidence="1">
    <location>
        <begin position="28"/>
        <end position="87"/>
    </location>
</feature>